<accession>A0A6A1Q7V0</accession>
<gene>
    <name evidence="7" type="ORF">E2I00_011189</name>
</gene>
<keyword evidence="8" id="KW-1185">Reference proteome</keyword>
<feature type="repeat" description="WD" evidence="4">
    <location>
        <begin position="143"/>
        <end position="184"/>
    </location>
</feature>
<feature type="repeat" description="WD" evidence="4">
    <location>
        <begin position="354"/>
        <end position="398"/>
    </location>
</feature>
<sequence length="435" mass="46948">NAAHCSRVEGKGTEGRKKTSGLSFAQAQGGFPHKSPRFGSGGGRGTLCACARLCCPRVSSLRSGEESEPQAWTSGNRAHAGFRLASEICLKRTGHLASLQTSSFRVMTTKESGGAKAESALSSSANPSKRVSEKPNYALKFTLVGHTEAVSSVKFSPNGEWLASSSADKVIIIWGAYDGKHEKTLKGHNLEISDVAWSSDSGHLVSASDDKTLKIWDVRSGKCLKTLTGHSDYVFCCNFNPPSNLIISGSFDESMKIWEVKTGKCLKTLSAHSDPVSAVHFNCSGSLIVSGSYDGVCRIWDAASGQCLKTLVDDDNPPVSFVKFSPNGKYILIATLNNTLKLWDYSRGRCLKTYTGHKNEKYCIFASFSVTGGKWIVSGSEDNLVYIWNLQTKEIVQKLQGHTDVVISAACHPTENIIASAALGNDKTVKLWMSN</sequence>
<dbReference type="PROSITE" id="PS00678">
    <property type="entry name" value="WD_REPEATS_1"/>
    <property type="match status" value="4"/>
</dbReference>
<feature type="region of interest" description="Disordered" evidence="5">
    <location>
        <begin position="1"/>
        <end position="38"/>
    </location>
</feature>
<proteinExistence type="inferred from homology"/>
<evidence type="ECO:0000259" key="6">
    <source>
        <dbReference type="Pfam" id="PF25175"/>
    </source>
</evidence>
<dbReference type="InterPro" id="IPR020472">
    <property type="entry name" value="WD40_PAC1"/>
</dbReference>
<organism evidence="7 8">
    <name type="scientific">Balaenoptera physalus</name>
    <name type="common">Fin whale</name>
    <name type="synonym">Balaena physalus</name>
    <dbReference type="NCBI Taxonomy" id="9770"/>
    <lineage>
        <taxon>Eukaryota</taxon>
        <taxon>Metazoa</taxon>
        <taxon>Chordata</taxon>
        <taxon>Craniata</taxon>
        <taxon>Vertebrata</taxon>
        <taxon>Euteleostomi</taxon>
        <taxon>Mammalia</taxon>
        <taxon>Eutheria</taxon>
        <taxon>Laurasiatheria</taxon>
        <taxon>Artiodactyla</taxon>
        <taxon>Whippomorpha</taxon>
        <taxon>Cetacea</taxon>
        <taxon>Mysticeti</taxon>
        <taxon>Balaenopteridae</taxon>
        <taxon>Balaenoptera</taxon>
    </lineage>
</organism>
<evidence type="ECO:0000256" key="5">
    <source>
        <dbReference type="SAM" id="MobiDB-lite"/>
    </source>
</evidence>
<dbReference type="InterPro" id="IPR001680">
    <property type="entry name" value="WD40_rpt"/>
</dbReference>
<dbReference type="Proteomes" id="UP000437017">
    <property type="component" value="Unassembled WGS sequence"/>
</dbReference>
<dbReference type="PANTHER" id="PTHR19879">
    <property type="entry name" value="TRANSCRIPTION INITIATION FACTOR TFIID"/>
    <property type="match status" value="1"/>
</dbReference>
<dbReference type="InterPro" id="IPR059122">
    <property type="entry name" value="Beta-prop_WDR5-like"/>
</dbReference>
<dbReference type="InterPro" id="IPR019775">
    <property type="entry name" value="WD40_repeat_CS"/>
</dbReference>
<feature type="repeat" description="WD" evidence="4">
    <location>
        <begin position="269"/>
        <end position="310"/>
    </location>
</feature>
<feature type="repeat" description="WD" evidence="4">
    <location>
        <begin position="185"/>
        <end position="226"/>
    </location>
</feature>
<dbReference type="PROSITE" id="PS50082">
    <property type="entry name" value="WD_REPEATS_2"/>
    <property type="match status" value="6"/>
</dbReference>
<dbReference type="Pfam" id="PF25175">
    <property type="entry name" value="Beta-prop_WDR5"/>
    <property type="match status" value="1"/>
</dbReference>
<evidence type="ECO:0000313" key="7">
    <source>
        <dbReference type="EMBL" id="KAB0403213.1"/>
    </source>
</evidence>
<keyword evidence="2 4" id="KW-0853">WD repeat</keyword>
<dbReference type="Gene3D" id="2.130.10.10">
    <property type="entry name" value="YVTN repeat-like/Quinoprotein amine dehydrogenase"/>
    <property type="match status" value="1"/>
</dbReference>
<dbReference type="EMBL" id="SGJD01000845">
    <property type="protein sequence ID" value="KAB0403213.1"/>
    <property type="molecule type" value="Genomic_DNA"/>
</dbReference>
<evidence type="ECO:0000256" key="3">
    <source>
        <dbReference type="ARBA" id="ARBA00022737"/>
    </source>
</evidence>
<evidence type="ECO:0000313" key="8">
    <source>
        <dbReference type="Proteomes" id="UP000437017"/>
    </source>
</evidence>
<reference evidence="7 8" key="1">
    <citation type="journal article" date="2019" name="PLoS ONE">
        <title>Genomic analyses reveal an absence of contemporary introgressive admixture between fin whales and blue whales, despite known hybrids.</title>
        <authorList>
            <person name="Westbury M.V."/>
            <person name="Petersen B."/>
            <person name="Lorenzen E.D."/>
        </authorList>
    </citation>
    <scope>NUCLEOTIDE SEQUENCE [LARGE SCALE GENOMIC DNA]</scope>
    <source>
        <strain evidence="7">FinWhale-01</strain>
    </source>
</reference>
<name>A0A6A1Q7V0_BALPH</name>
<evidence type="ECO:0000256" key="2">
    <source>
        <dbReference type="ARBA" id="ARBA00022574"/>
    </source>
</evidence>
<comment type="caution">
    <text evidence="7">The sequence shown here is derived from an EMBL/GenBank/DDBJ whole genome shotgun (WGS) entry which is preliminary data.</text>
</comment>
<dbReference type="InterPro" id="IPR036322">
    <property type="entry name" value="WD40_repeat_dom_sf"/>
</dbReference>
<feature type="non-terminal residue" evidence="7">
    <location>
        <position position="1"/>
    </location>
</feature>
<dbReference type="SMART" id="SM00320">
    <property type="entry name" value="WD40"/>
    <property type="match status" value="7"/>
</dbReference>
<dbReference type="FunFam" id="2.130.10.10:FF:000029">
    <property type="entry name" value="WD repeat-containing protein 5"/>
    <property type="match status" value="1"/>
</dbReference>
<feature type="repeat" description="WD" evidence="4">
    <location>
        <begin position="227"/>
        <end position="268"/>
    </location>
</feature>
<protein>
    <recommendedName>
        <fullName evidence="6">WDR5-like beta-propeller domain-containing protein</fullName>
    </recommendedName>
</protein>
<evidence type="ECO:0000256" key="4">
    <source>
        <dbReference type="PROSITE-ProRule" id="PRU00221"/>
    </source>
</evidence>
<keyword evidence="3" id="KW-0677">Repeat</keyword>
<feature type="compositionally biased region" description="Basic and acidic residues" evidence="5">
    <location>
        <begin position="1"/>
        <end position="17"/>
    </location>
</feature>
<dbReference type="PROSITE" id="PS50294">
    <property type="entry name" value="WD_REPEATS_REGION"/>
    <property type="match status" value="5"/>
</dbReference>
<feature type="repeat" description="WD" evidence="4">
    <location>
        <begin position="312"/>
        <end position="353"/>
    </location>
</feature>
<evidence type="ECO:0000256" key="1">
    <source>
        <dbReference type="ARBA" id="ARBA00007636"/>
    </source>
</evidence>
<dbReference type="SUPFAM" id="SSF50978">
    <property type="entry name" value="WD40 repeat-like"/>
    <property type="match status" value="1"/>
</dbReference>
<dbReference type="AlphaFoldDB" id="A0A6A1Q7V0"/>
<dbReference type="OrthoDB" id="674604at2759"/>
<dbReference type="PRINTS" id="PR00320">
    <property type="entry name" value="GPROTEINBRPT"/>
</dbReference>
<dbReference type="PANTHER" id="PTHR19879:SF9">
    <property type="entry name" value="TRANSCRIPTION INITIATION FACTOR TFIID SUBUNIT 5"/>
    <property type="match status" value="1"/>
</dbReference>
<comment type="similarity">
    <text evidence="1">Belongs to the WD repeat WDR5/wds family.</text>
</comment>
<feature type="domain" description="WDR5-like beta-propeller" evidence="6">
    <location>
        <begin position="142"/>
        <end position="432"/>
    </location>
</feature>
<dbReference type="InterPro" id="IPR015943">
    <property type="entry name" value="WD40/YVTN_repeat-like_dom_sf"/>
</dbReference>
<dbReference type="CDD" id="cd00200">
    <property type="entry name" value="WD40"/>
    <property type="match status" value="1"/>
</dbReference>